<feature type="transmembrane region" description="Helical" evidence="1">
    <location>
        <begin position="6"/>
        <end position="29"/>
    </location>
</feature>
<evidence type="ECO:0000256" key="1">
    <source>
        <dbReference type="SAM" id="Phobius"/>
    </source>
</evidence>
<proteinExistence type="predicted"/>
<dbReference type="PROSITE" id="PS50965">
    <property type="entry name" value="NERD"/>
    <property type="match status" value="1"/>
</dbReference>
<keyword evidence="4" id="KW-1185">Reference proteome</keyword>
<keyword evidence="1" id="KW-0472">Membrane</keyword>
<reference evidence="3" key="1">
    <citation type="submission" date="2017-08" db="EMBL/GenBank/DDBJ databases">
        <authorList>
            <person name="Alvarez-Ponce D."/>
            <person name="Weitzman C.L."/>
            <person name="Tillett R.L."/>
            <person name="Sandmeier F.C."/>
            <person name="Tracy C.R."/>
        </authorList>
    </citation>
    <scope>NUCLEOTIDE SEQUENCE [LARGE SCALE GENOMIC DNA]</scope>
    <source>
        <strain evidence="3">PS6</strain>
    </source>
</reference>
<dbReference type="EMBL" id="NQMN01000001">
    <property type="protein sequence ID" value="PAF55313.1"/>
    <property type="molecule type" value="Genomic_DNA"/>
</dbReference>
<keyword evidence="1" id="KW-0812">Transmembrane</keyword>
<feature type="domain" description="NERD" evidence="2">
    <location>
        <begin position="39"/>
        <end position="157"/>
    </location>
</feature>
<organism evidence="3 4">
    <name type="scientific">Mycoplasmopsis agassizii</name>
    <dbReference type="NCBI Taxonomy" id="33922"/>
    <lineage>
        <taxon>Bacteria</taxon>
        <taxon>Bacillati</taxon>
        <taxon>Mycoplasmatota</taxon>
        <taxon>Mycoplasmoidales</taxon>
        <taxon>Metamycoplasmataceae</taxon>
        <taxon>Mycoplasmopsis</taxon>
    </lineage>
</organism>
<sequence length="224" mass="25840">MFNYILGIGLGLGSLLIIFIIIFAFWLSARLRKSKTKKIGYAFEKRVEKLITTWVADKNKLFHPASIYSYDDDKYFEVDGILVTARAILVLELKSINGKISGKADEPIWTKQIGNKIHDIKNPIIQNDKHIEHILKMLNVKLPMLSVIVFDSKVEDVKIIDQPSHVVVTNEKNLTNILDEMDNFLNIKLNNSEMTYISDLLNKHKSNKKEDKKIHSSYTRQKQI</sequence>
<dbReference type="Proteomes" id="UP000217033">
    <property type="component" value="Unassembled WGS sequence"/>
</dbReference>
<accession>A0ABX4H635</accession>
<name>A0ABX4H635_9BACT</name>
<comment type="caution">
    <text evidence="3">The sequence shown here is derived from an EMBL/GenBank/DDBJ whole genome shotgun (WGS) entry which is preliminary data.</text>
</comment>
<evidence type="ECO:0000313" key="3">
    <source>
        <dbReference type="EMBL" id="PAF55313.1"/>
    </source>
</evidence>
<keyword evidence="1" id="KW-1133">Transmembrane helix</keyword>
<dbReference type="Pfam" id="PF08378">
    <property type="entry name" value="NERD"/>
    <property type="match status" value="1"/>
</dbReference>
<protein>
    <recommendedName>
        <fullName evidence="2">NERD domain-containing protein</fullName>
    </recommendedName>
</protein>
<evidence type="ECO:0000313" key="4">
    <source>
        <dbReference type="Proteomes" id="UP000217033"/>
    </source>
</evidence>
<evidence type="ECO:0000259" key="2">
    <source>
        <dbReference type="PROSITE" id="PS50965"/>
    </source>
</evidence>
<dbReference type="InterPro" id="IPR011528">
    <property type="entry name" value="NERD"/>
</dbReference>
<dbReference type="RefSeq" id="WP_084231875.1">
    <property type="nucleotide sequence ID" value="NZ_FWXE01000001.1"/>
</dbReference>
<gene>
    <name evidence="3" type="ORF">CJF60_01320</name>
</gene>